<protein>
    <submittedName>
        <fullName evidence="1">Sel1 repeat family protein</fullName>
    </submittedName>
</protein>
<dbReference type="InterPro" id="IPR011990">
    <property type="entry name" value="TPR-like_helical_dom_sf"/>
</dbReference>
<dbReference type="InterPro" id="IPR050767">
    <property type="entry name" value="Sel1_AlgK"/>
</dbReference>
<dbReference type="PANTHER" id="PTHR11102">
    <property type="entry name" value="SEL-1-LIKE PROTEIN"/>
    <property type="match status" value="1"/>
</dbReference>
<dbReference type="PANTHER" id="PTHR11102:SF160">
    <property type="entry name" value="ERAD-ASSOCIATED E3 UBIQUITIN-PROTEIN LIGASE COMPONENT HRD3"/>
    <property type="match status" value="1"/>
</dbReference>
<sequence length="156" mass="17772">MRFISRLLAPFVFVIAYALFRSSMQQKSLKKHTFVMKLFRFCADNGHKKALSVYGHLLHFKGDGVQNRIQGGIYLQQAAEKGDDKAQYQMGRIFENGYEHYFQPDAATALRFYTKAAEQGHQLAIKRLVDTYAQGELGQVADPVKADVWRAKQPAL</sequence>
<reference evidence="1 2" key="1">
    <citation type="submission" date="2024-03" db="EMBL/GenBank/DDBJ databases">
        <title>Community enrichment and isolation of bacterial strains for fucoidan degradation.</title>
        <authorList>
            <person name="Sichert A."/>
        </authorList>
    </citation>
    <scope>NUCLEOTIDE SEQUENCE [LARGE SCALE GENOMIC DNA]</scope>
    <source>
        <strain evidence="1 2">AS76</strain>
    </source>
</reference>
<dbReference type="SUPFAM" id="SSF81901">
    <property type="entry name" value="HCP-like"/>
    <property type="match status" value="1"/>
</dbReference>
<comment type="caution">
    <text evidence="1">The sequence shown here is derived from an EMBL/GenBank/DDBJ whole genome shotgun (WGS) entry which is preliminary data.</text>
</comment>
<dbReference type="InterPro" id="IPR006597">
    <property type="entry name" value="Sel1-like"/>
</dbReference>
<accession>A0ABU9TMU3</accession>
<dbReference type="RefSeq" id="WP_342853480.1">
    <property type="nucleotide sequence ID" value="NZ_JBBMRA010000001.1"/>
</dbReference>
<evidence type="ECO:0000313" key="2">
    <source>
        <dbReference type="Proteomes" id="UP001449225"/>
    </source>
</evidence>
<dbReference type="SMART" id="SM00671">
    <property type="entry name" value="SEL1"/>
    <property type="match status" value="2"/>
</dbReference>
<evidence type="ECO:0000313" key="1">
    <source>
        <dbReference type="EMBL" id="MEM5535040.1"/>
    </source>
</evidence>
<proteinExistence type="predicted"/>
<dbReference type="Gene3D" id="1.25.40.10">
    <property type="entry name" value="Tetratricopeptide repeat domain"/>
    <property type="match status" value="1"/>
</dbReference>
<dbReference type="EMBL" id="JBBMRA010000001">
    <property type="protein sequence ID" value="MEM5535040.1"/>
    <property type="molecule type" value="Genomic_DNA"/>
</dbReference>
<keyword evidence="2" id="KW-1185">Reference proteome</keyword>
<dbReference type="Pfam" id="PF08238">
    <property type="entry name" value="Sel1"/>
    <property type="match status" value="2"/>
</dbReference>
<name>A0ABU9TMU3_9GAMM</name>
<gene>
    <name evidence="1" type="ORF">WNY58_01425</name>
</gene>
<organism evidence="1 2">
    <name type="scientific">Neptuniibacter pectenicola</name>
    <dbReference type="NCBI Taxonomy" id="1806669"/>
    <lineage>
        <taxon>Bacteria</taxon>
        <taxon>Pseudomonadati</taxon>
        <taxon>Pseudomonadota</taxon>
        <taxon>Gammaproteobacteria</taxon>
        <taxon>Oceanospirillales</taxon>
        <taxon>Oceanospirillaceae</taxon>
        <taxon>Neptuniibacter</taxon>
    </lineage>
</organism>
<dbReference type="Proteomes" id="UP001449225">
    <property type="component" value="Unassembled WGS sequence"/>
</dbReference>